<evidence type="ECO:0000256" key="1">
    <source>
        <dbReference type="SAM" id="MobiDB-lite"/>
    </source>
</evidence>
<feature type="region of interest" description="Disordered" evidence="1">
    <location>
        <begin position="162"/>
        <end position="215"/>
    </location>
</feature>
<feature type="region of interest" description="Disordered" evidence="1">
    <location>
        <begin position="292"/>
        <end position="375"/>
    </location>
</feature>
<reference evidence="2" key="1">
    <citation type="submission" date="2022-06" db="EMBL/GenBank/DDBJ databases">
        <authorList>
            <person name="Berger JAMES D."/>
            <person name="Berger JAMES D."/>
        </authorList>
    </citation>
    <scope>NUCLEOTIDE SEQUENCE [LARGE SCALE GENOMIC DNA]</scope>
</reference>
<feature type="region of interest" description="Disordered" evidence="1">
    <location>
        <begin position="52"/>
        <end position="72"/>
    </location>
</feature>
<name>A0AA85J7B8_TRIRE</name>
<feature type="compositionally biased region" description="Low complexity" evidence="1">
    <location>
        <begin position="306"/>
        <end position="326"/>
    </location>
</feature>
<feature type="region of interest" description="Disordered" evidence="1">
    <location>
        <begin position="407"/>
        <end position="464"/>
    </location>
</feature>
<proteinExistence type="predicted"/>
<accession>A0AA85J7B8</accession>
<dbReference type="WBParaSite" id="TREG1_135180.1">
    <property type="protein sequence ID" value="TREG1_135180.1"/>
    <property type="gene ID" value="TREG1_135180"/>
</dbReference>
<reference evidence="3" key="2">
    <citation type="submission" date="2023-11" db="UniProtKB">
        <authorList>
            <consortium name="WormBaseParasite"/>
        </authorList>
    </citation>
    <scope>IDENTIFICATION</scope>
</reference>
<feature type="compositionally biased region" description="Polar residues" evidence="1">
    <location>
        <begin position="407"/>
        <end position="419"/>
    </location>
</feature>
<protein>
    <submittedName>
        <fullName evidence="3">Uncharacterized protein</fullName>
    </submittedName>
</protein>
<dbReference type="AlphaFoldDB" id="A0AA85J7B8"/>
<evidence type="ECO:0000313" key="2">
    <source>
        <dbReference type="Proteomes" id="UP000050795"/>
    </source>
</evidence>
<feature type="compositionally biased region" description="Polar residues" evidence="1">
    <location>
        <begin position="331"/>
        <end position="359"/>
    </location>
</feature>
<dbReference type="Proteomes" id="UP000050795">
    <property type="component" value="Unassembled WGS sequence"/>
</dbReference>
<sequence length="939" mass="104988">MSPLSNSQQHRVMNSFCTYENKRAEKSTRRHSKYTSSHTYSYHRRYIGERVSRRRRTLSYPSRCRPSPNYSLSKSHLNMKSSVYAPCPTRRSYLRTMSKHNVNNLSSQSSSSGGGSLFNEFVSWIHGLFSRPNSSQSAAPSTTTLSPYDIIDDTSESKLYNVDVKSTSSDRQHKRPYSAPIPNSRSYHNITRLEDNHDEDDTVNTTNTSEAGDDITTDFKDLTRNLSTLTHTPYSPASSASSSCLQFNKPPDTETSYYTPCDGMKVASSRTEVMVVVGLSVAELATTTITTAMNPPLSSPSVDHANTPPSTTPPTTTSKTNSLKSNEIMLTENNSVNGLPVDNCQSINSHPRKSQNISEFQHDHDDDDNEGDRCIRPDLTEIQSSVVVAAGNRETDKHLTANFQKPSVITNSSSDNFNKSKQKEISEVSVPLTSSSSSGKRLNQQRRIHQGDADDNTSSKSMSSNHLLRQQVNDSNVIFEISLRPELCALKGIAKHTDQALTEINDSVLFNKQLQYVNTQLPLQDKHSAIYVKSVKYISHDNVIHIDQDSATVYANGEQISQLIPEIQNPSPLNTHNGKQSLTGNLETSEQILSPTLNVEMNELHRSPLPGVVHYYDKHNNNTDHRILAGEDIAASHKLLEKRLSDIHHQGIVLDRVPPPATTTTTMMTTDEESRHSKLLCMNQFGEGILSGLSTSQLRLAGKCSSYESEKEHAGEEVSRDSLRKKINRLQQRKITIMPEQIYHCKSNIEMDQSINSSPPVTVNQNTTVTEKTKRNDPPDEEIYQHVTTPNRQANFSPEKIIYSPIDFKHHPCLLNKESITTTTVTSDDMHEAVLKCENDQNTITSPLLNTCESLELSELHKTDTKIQDVLVSQQLSSKYANSFPIPTQVEVDVVLGSTTMTMMIDSAKKDEAHHEEKKTENNKVMKGSLQIIINVIFH</sequence>
<keyword evidence="2" id="KW-1185">Reference proteome</keyword>
<evidence type="ECO:0000313" key="3">
    <source>
        <dbReference type="WBParaSite" id="TREG1_135180.1"/>
    </source>
</evidence>
<organism evidence="2 3">
    <name type="scientific">Trichobilharzia regenti</name>
    <name type="common">Nasal bird schistosome</name>
    <dbReference type="NCBI Taxonomy" id="157069"/>
    <lineage>
        <taxon>Eukaryota</taxon>
        <taxon>Metazoa</taxon>
        <taxon>Spiralia</taxon>
        <taxon>Lophotrochozoa</taxon>
        <taxon>Platyhelminthes</taxon>
        <taxon>Trematoda</taxon>
        <taxon>Digenea</taxon>
        <taxon>Strigeidida</taxon>
        <taxon>Schistosomatoidea</taxon>
        <taxon>Schistosomatidae</taxon>
        <taxon>Trichobilharzia</taxon>
    </lineage>
</organism>